<evidence type="ECO:0000313" key="2">
    <source>
        <dbReference type="Proteomes" id="UP000676336"/>
    </source>
</evidence>
<dbReference type="Proteomes" id="UP000676336">
    <property type="component" value="Unassembled WGS sequence"/>
</dbReference>
<comment type="caution">
    <text evidence="1">The sequence shown here is derived from an EMBL/GenBank/DDBJ whole genome shotgun (WGS) entry which is preliminary data.</text>
</comment>
<accession>A0A8S2PSL3</accession>
<gene>
    <name evidence="1" type="ORF">SMN809_LOCUS15701</name>
</gene>
<feature type="non-terminal residue" evidence="1">
    <location>
        <position position="1"/>
    </location>
</feature>
<sequence length="276" mass="32472">MNHPKLPSTVMHDLINVNLICNDQLKVSYVLKDYLCINEQIFATILRSSSNLNLKNLFNDCIKDSIQYVQEEHRIIVKNSTISWPYILPQSFDLRTLNKVWAYHTTDLFALYTRLFSYSPFVYRPKHTLIDIFEVPFVFRPASLSFHELNFYKIYGNDLPTPPKIVRTFQEFKDNLINRFSFDKISSFIDFNQFILAGGSVLMCLLQNAEQCITSDLDLFYIGEGFRNFIDIFEKTHRNLRNFHFVKQRVLSYGRVYELEITLGSSILEIINESNI</sequence>
<protein>
    <submittedName>
        <fullName evidence="1">Uncharacterized protein</fullName>
    </submittedName>
</protein>
<proteinExistence type="predicted"/>
<evidence type="ECO:0000313" key="1">
    <source>
        <dbReference type="EMBL" id="CAF4070262.1"/>
    </source>
</evidence>
<reference evidence="1" key="1">
    <citation type="submission" date="2021-02" db="EMBL/GenBank/DDBJ databases">
        <authorList>
            <person name="Nowell W R."/>
        </authorList>
    </citation>
    <scope>NUCLEOTIDE SEQUENCE</scope>
</reference>
<name>A0A8S2PSL3_9BILA</name>
<dbReference type="EMBL" id="CAJOBI010006822">
    <property type="protein sequence ID" value="CAF4070262.1"/>
    <property type="molecule type" value="Genomic_DNA"/>
</dbReference>
<dbReference type="AlphaFoldDB" id="A0A8S2PSL3"/>
<organism evidence="1 2">
    <name type="scientific">Rotaria magnacalcarata</name>
    <dbReference type="NCBI Taxonomy" id="392030"/>
    <lineage>
        <taxon>Eukaryota</taxon>
        <taxon>Metazoa</taxon>
        <taxon>Spiralia</taxon>
        <taxon>Gnathifera</taxon>
        <taxon>Rotifera</taxon>
        <taxon>Eurotatoria</taxon>
        <taxon>Bdelloidea</taxon>
        <taxon>Philodinida</taxon>
        <taxon>Philodinidae</taxon>
        <taxon>Rotaria</taxon>
    </lineage>
</organism>